<evidence type="ECO:0000313" key="8">
    <source>
        <dbReference type="Proteomes" id="UP000593566"/>
    </source>
</evidence>
<keyword evidence="3 4" id="KW-0720">Serine protease</keyword>
<feature type="region of interest" description="Disordered" evidence="5">
    <location>
        <begin position="368"/>
        <end position="389"/>
    </location>
</feature>
<organism evidence="7 8">
    <name type="scientific">Letharia lupina</name>
    <dbReference type="NCBI Taxonomy" id="560253"/>
    <lineage>
        <taxon>Eukaryota</taxon>
        <taxon>Fungi</taxon>
        <taxon>Dikarya</taxon>
        <taxon>Ascomycota</taxon>
        <taxon>Pezizomycotina</taxon>
        <taxon>Lecanoromycetes</taxon>
        <taxon>OSLEUM clade</taxon>
        <taxon>Lecanoromycetidae</taxon>
        <taxon>Lecanorales</taxon>
        <taxon>Lecanorineae</taxon>
        <taxon>Parmeliaceae</taxon>
        <taxon>Letharia</taxon>
    </lineage>
</organism>
<dbReference type="PRINTS" id="PR00723">
    <property type="entry name" value="SUBTILISIN"/>
</dbReference>
<dbReference type="InterPro" id="IPR015500">
    <property type="entry name" value="Peptidase_S8_subtilisin-rel"/>
</dbReference>
<keyword evidence="1 4" id="KW-0645">Protease</keyword>
<feature type="compositionally biased region" description="Acidic residues" evidence="5">
    <location>
        <begin position="209"/>
        <end position="226"/>
    </location>
</feature>
<feature type="region of interest" description="Disordered" evidence="5">
    <location>
        <begin position="183"/>
        <end position="243"/>
    </location>
</feature>
<dbReference type="Gene3D" id="3.40.50.200">
    <property type="entry name" value="Peptidase S8/S53 domain"/>
    <property type="match status" value="1"/>
</dbReference>
<dbReference type="SUPFAM" id="SSF52743">
    <property type="entry name" value="Subtilisin-like"/>
    <property type="match status" value="1"/>
</dbReference>
<dbReference type="GO" id="GO:0004252">
    <property type="term" value="F:serine-type endopeptidase activity"/>
    <property type="evidence" value="ECO:0007669"/>
    <property type="project" value="UniProtKB-UniRule"/>
</dbReference>
<feature type="active site" description="Charge relay system" evidence="4">
    <location>
        <position position="501"/>
    </location>
</feature>
<accession>A0A8H6FHW8</accession>
<dbReference type="PROSITE" id="PS00136">
    <property type="entry name" value="SUBTILASE_ASP"/>
    <property type="match status" value="1"/>
</dbReference>
<dbReference type="PROSITE" id="PS51892">
    <property type="entry name" value="SUBTILASE"/>
    <property type="match status" value="1"/>
</dbReference>
<evidence type="ECO:0000256" key="5">
    <source>
        <dbReference type="SAM" id="MobiDB-lite"/>
    </source>
</evidence>
<gene>
    <name evidence="7" type="ORF">HO133_006942</name>
</gene>
<feature type="domain" description="Peptidase S8/S53" evidence="6">
    <location>
        <begin position="444"/>
        <end position="702"/>
    </location>
</feature>
<feature type="active site" description="Charge relay system" evidence="4">
    <location>
        <position position="669"/>
    </location>
</feature>
<dbReference type="RefSeq" id="XP_037156473.1">
    <property type="nucleotide sequence ID" value="XM_037297838.1"/>
</dbReference>
<feature type="compositionally biased region" description="Gly residues" evidence="5">
    <location>
        <begin position="183"/>
        <end position="193"/>
    </location>
</feature>
<dbReference type="AlphaFoldDB" id="A0A8H6FHW8"/>
<dbReference type="InterPro" id="IPR023827">
    <property type="entry name" value="Peptidase_S8_Asp-AS"/>
</dbReference>
<dbReference type="InterPro" id="IPR036852">
    <property type="entry name" value="Peptidase_S8/S53_dom_sf"/>
</dbReference>
<evidence type="ECO:0000256" key="2">
    <source>
        <dbReference type="ARBA" id="ARBA00022801"/>
    </source>
</evidence>
<dbReference type="Pfam" id="PF00082">
    <property type="entry name" value="Peptidase_S8"/>
    <property type="match status" value="1"/>
</dbReference>
<evidence type="ECO:0000256" key="3">
    <source>
        <dbReference type="ARBA" id="ARBA00022825"/>
    </source>
</evidence>
<dbReference type="InterPro" id="IPR000209">
    <property type="entry name" value="Peptidase_S8/S53_dom"/>
</dbReference>
<dbReference type="GeneID" id="59335342"/>
<evidence type="ECO:0000256" key="1">
    <source>
        <dbReference type="ARBA" id="ARBA00022670"/>
    </source>
</evidence>
<dbReference type="Proteomes" id="UP000593566">
    <property type="component" value="Unassembled WGS sequence"/>
</dbReference>
<feature type="active site" description="Charge relay system" evidence="4">
    <location>
        <position position="453"/>
    </location>
</feature>
<comment type="caution">
    <text evidence="7">The sequence shown here is derived from an EMBL/GenBank/DDBJ whole genome shotgun (WGS) entry which is preliminary data.</text>
</comment>
<feature type="compositionally biased region" description="Polar residues" evidence="5">
    <location>
        <begin position="368"/>
        <end position="379"/>
    </location>
</feature>
<comment type="similarity">
    <text evidence="4">Belongs to the peptidase S8 family.</text>
</comment>
<evidence type="ECO:0000256" key="4">
    <source>
        <dbReference type="PROSITE-ProRule" id="PRU01240"/>
    </source>
</evidence>
<dbReference type="EMBL" id="JACCJB010000003">
    <property type="protein sequence ID" value="KAF6228831.1"/>
    <property type="molecule type" value="Genomic_DNA"/>
</dbReference>
<evidence type="ECO:0000313" key="7">
    <source>
        <dbReference type="EMBL" id="KAF6228831.1"/>
    </source>
</evidence>
<keyword evidence="2 4" id="KW-0378">Hydrolase</keyword>
<sequence length="934" mass="98554">MVLESSGNGMVYVPAPSPTSLGTQIQSGLGNTSTLSTPSITGTPATSSSLWPASITYVAQSGSVAVVGVAFTTIVNGTSKITTTQPQQSLIPPTKSGYSLIAITVGGNITTLNLNSLPTATVPSEPTGVQVVTQSGIPVIYSPITLPGYSNIEPAEISTSFTETINGHTTVQGGWYVCYPGDDGSGGGGGGDETGPPGFPGGPIYGGGEPDDDPPPYEQPPPDEEPERTTEPDVSKTSTSSASATSESVAQYFLVATPGANVAGINAFLGQIAPKSVGSYAPIFPTNTVDGGFWTANLSSDGAASASSRSDISIIATYTNTPASYPTWSPSAFSDTMTVDLETLYASTLPPSETAAAKVRRDILDQGSWSDSDVSNHGQSLRGGAEARDNDHFRRRESIQILKRDPGIRDVRQPLSPEDLSVLAWAPGVPSVDRVDYIFSERKGENTWVYILDTGVNSLHKEFRGNWPGQYGRFNIDPQVLRDPTVDWWKPQFAAYGTQGHGTCMASKVCGARTGVAKQATVISVMHAETIESILSGLNLILNNIFSRQAKGQALPGRTVLLMSFATNRPGIDRWQANYEKALLQSIMNQGVICVCSAGNSAETLGFPRTGYPAALASATFPLIPVGAVDTTGNIARFSQQGMVYTVGVNSPCASFDSNLLEDSADGTSGAAAIFAGLVALKLSEPGDVYGFNGVDKRQYQQLVKNYYTVGYNSRQPGLRSVHPPGSWYRPASYAPVAWNGLDGSQNNICPLIWAPQGEFKKRQTTDPATSSDVCAAYTSHSVIIYSRAEKNCLGSISTCAFDYFLYSVSSPTGIPSDICNDDGYIGSTQETSQSNSIAFTLPPTTGGTTNEDLNFVYSWTNDEISGWITGGSLTAPVACVSELPPSASLTDTCTLEEPDSQAQKRAVGPIIQPGVHPVTYVYGAWARCVWGSV</sequence>
<dbReference type="GO" id="GO:0006508">
    <property type="term" value="P:proteolysis"/>
    <property type="evidence" value="ECO:0007669"/>
    <property type="project" value="UniProtKB-KW"/>
</dbReference>
<name>A0A8H6FHW8_9LECA</name>
<protein>
    <recommendedName>
        <fullName evidence="6">Peptidase S8/S53 domain-containing protein</fullName>
    </recommendedName>
</protein>
<reference evidence="7 8" key="1">
    <citation type="journal article" date="2020" name="Genomics">
        <title>Complete, high-quality genomes from long-read metagenomic sequencing of two wolf lichen thalli reveals enigmatic genome architecture.</title>
        <authorList>
            <person name="McKenzie S.K."/>
            <person name="Walston R.F."/>
            <person name="Allen J.L."/>
        </authorList>
    </citation>
    <scope>NUCLEOTIDE SEQUENCE [LARGE SCALE GENOMIC DNA]</scope>
    <source>
        <strain evidence="7">WasteWater1</strain>
    </source>
</reference>
<evidence type="ECO:0000259" key="6">
    <source>
        <dbReference type="Pfam" id="PF00082"/>
    </source>
</evidence>
<proteinExistence type="inferred from homology"/>
<keyword evidence="8" id="KW-1185">Reference proteome</keyword>